<evidence type="ECO:0000313" key="1">
    <source>
        <dbReference type="EMBL" id="RIW30694.1"/>
    </source>
</evidence>
<protein>
    <submittedName>
        <fullName evidence="1">Uncharacterized protein</fullName>
    </submittedName>
</protein>
<reference evidence="1 2" key="1">
    <citation type="submission" date="2018-09" db="EMBL/GenBank/DDBJ databases">
        <title>Bacillus saliacetes sp. nov., isolated from Thai shrimp paste (Ka-pi).</title>
        <authorList>
            <person name="Daroonpunt R."/>
            <person name="Tanasupawat S."/>
            <person name="Yiamsombut S."/>
        </authorList>
    </citation>
    <scope>NUCLEOTIDE SEQUENCE [LARGE SCALE GENOMIC DNA]</scope>
    <source>
        <strain evidence="1 2">SKP7-4</strain>
    </source>
</reference>
<dbReference type="AlphaFoldDB" id="A0A3A1QSX7"/>
<keyword evidence="2" id="KW-1185">Reference proteome</keyword>
<sequence>MIPPAVEDRIARYFLHMYLPDKVQQAVEEKLLPSCIWNEEEDIDQDELVRWAIEIIDQEFRDKRIK</sequence>
<name>A0A3A1QSX7_9BACI</name>
<gene>
    <name evidence="1" type="ORF">D3H55_16305</name>
</gene>
<dbReference type="Proteomes" id="UP000265801">
    <property type="component" value="Unassembled WGS sequence"/>
</dbReference>
<organism evidence="1 2">
    <name type="scientific">Bacillus salacetis</name>
    <dbReference type="NCBI Taxonomy" id="2315464"/>
    <lineage>
        <taxon>Bacteria</taxon>
        <taxon>Bacillati</taxon>
        <taxon>Bacillota</taxon>
        <taxon>Bacilli</taxon>
        <taxon>Bacillales</taxon>
        <taxon>Bacillaceae</taxon>
        <taxon>Bacillus</taxon>
    </lineage>
</organism>
<accession>A0A3A1QSX7</accession>
<dbReference type="OrthoDB" id="2706344at2"/>
<proteinExistence type="predicted"/>
<dbReference type="EMBL" id="QXIR01000025">
    <property type="protein sequence ID" value="RIW30694.1"/>
    <property type="molecule type" value="Genomic_DNA"/>
</dbReference>
<comment type="caution">
    <text evidence="1">The sequence shown here is derived from an EMBL/GenBank/DDBJ whole genome shotgun (WGS) entry which is preliminary data.</text>
</comment>
<evidence type="ECO:0000313" key="2">
    <source>
        <dbReference type="Proteomes" id="UP000265801"/>
    </source>
</evidence>
<dbReference type="RefSeq" id="WP_119548388.1">
    <property type="nucleotide sequence ID" value="NZ_QXIR01000025.1"/>
</dbReference>